<dbReference type="GeneID" id="107123253"/>
<dbReference type="Pfam" id="PF00041">
    <property type="entry name" value="fn3"/>
    <property type="match status" value="1"/>
</dbReference>
<protein>
    <submittedName>
        <fullName evidence="12">Cytokine receptor common subunit beta</fullName>
    </submittedName>
</protein>
<dbReference type="Pfam" id="PF21460">
    <property type="entry name" value="IL3Rb_N"/>
    <property type="match status" value="1"/>
</dbReference>
<organism evidence="11 12">
    <name type="scientific">Gekko japonicus</name>
    <name type="common">Schlegel's Japanese gecko</name>
    <dbReference type="NCBI Taxonomy" id="146911"/>
    <lineage>
        <taxon>Eukaryota</taxon>
        <taxon>Metazoa</taxon>
        <taxon>Chordata</taxon>
        <taxon>Craniata</taxon>
        <taxon>Vertebrata</taxon>
        <taxon>Euteleostomi</taxon>
        <taxon>Lepidosauria</taxon>
        <taxon>Squamata</taxon>
        <taxon>Bifurcata</taxon>
        <taxon>Gekkota</taxon>
        <taxon>Gekkonidae</taxon>
        <taxon>Gekkoninae</taxon>
        <taxon>Gekko</taxon>
    </lineage>
</organism>
<evidence type="ECO:0000256" key="6">
    <source>
        <dbReference type="ARBA" id="ARBA00023157"/>
    </source>
</evidence>
<dbReference type="InterPro" id="IPR036116">
    <property type="entry name" value="FN3_sf"/>
</dbReference>
<dbReference type="PROSITE" id="PS50853">
    <property type="entry name" value="FN3"/>
    <property type="match status" value="1"/>
</dbReference>
<feature type="domain" description="Fibronectin type-III" evidence="10">
    <location>
        <begin position="300"/>
        <end position="397"/>
    </location>
</feature>
<feature type="chain" id="PRO_5045509627" evidence="9">
    <location>
        <begin position="20"/>
        <end position="559"/>
    </location>
</feature>
<dbReference type="Gene3D" id="2.60.40.10">
    <property type="entry name" value="Immunoglobulins"/>
    <property type="match status" value="4"/>
</dbReference>
<reference evidence="12" key="1">
    <citation type="submission" date="2025-08" db="UniProtKB">
        <authorList>
            <consortium name="RefSeq"/>
        </authorList>
    </citation>
    <scope>IDENTIFICATION</scope>
</reference>
<evidence type="ECO:0000313" key="11">
    <source>
        <dbReference type="Proteomes" id="UP000694871"/>
    </source>
</evidence>
<keyword evidence="6" id="KW-1015">Disulfide bond</keyword>
<evidence type="ECO:0000313" key="12">
    <source>
        <dbReference type="RefSeq" id="XP_015281956.1"/>
    </source>
</evidence>
<dbReference type="PANTHER" id="PTHR23037:SF22">
    <property type="entry name" value="CYTOKINE RECEPTOR COMMON SUBUNIT BETA"/>
    <property type="match status" value="1"/>
</dbReference>
<keyword evidence="11" id="KW-1185">Reference proteome</keyword>
<keyword evidence="7 12" id="KW-0675">Receptor</keyword>
<dbReference type="Proteomes" id="UP000694871">
    <property type="component" value="Unplaced"/>
</dbReference>
<evidence type="ECO:0000256" key="5">
    <source>
        <dbReference type="ARBA" id="ARBA00023136"/>
    </source>
</evidence>
<evidence type="ECO:0000256" key="2">
    <source>
        <dbReference type="ARBA" id="ARBA00022692"/>
    </source>
</evidence>
<dbReference type="InterPro" id="IPR003961">
    <property type="entry name" value="FN3_dom"/>
</dbReference>
<gene>
    <name evidence="12" type="primary">CSF2RB</name>
</gene>
<evidence type="ECO:0000256" key="3">
    <source>
        <dbReference type="ARBA" id="ARBA00022729"/>
    </source>
</evidence>
<keyword evidence="2" id="KW-0812">Transmembrane</keyword>
<name>A0ABM1L7L9_GEKJA</name>
<evidence type="ECO:0000256" key="1">
    <source>
        <dbReference type="ARBA" id="ARBA00004479"/>
    </source>
</evidence>
<keyword evidence="4" id="KW-1133">Transmembrane helix</keyword>
<keyword evidence="3 9" id="KW-0732">Signal</keyword>
<feature type="signal peptide" evidence="9">
    <location>
        <begin position="1"/>
        <end position="19"/>
    </location>
</feature>
<evidence type="ECO:0000259" key="10">
    <source>
        <dbReference type="PROSITE" id="PS50853"/>
    </source>
</evidence>
<accession>A0ABM1L7L9</accession>
<comment type="subcellular location">
    <subcellularLocation>
        <location evidence="1">Membrane</location>
        <topology evidence="1">Single-pass type I membrane protein</topology>
    </subcellularLocation>
</comment>
<evidence type="ECO:0000256" key="7">
    <source>
        <dbReference type="ARBA" id="ARBA00023170"/>
    </source>
</evidence>
<evidence type="ECO:0000256" key="9">
    <source>
        <dbReference type="SAM" id="SignalP"/>
    </source>
</evidence>
<dbReference type="CDD" id="cd00063">
    <property type="entry name" value="FN3"/>
    <property type="match status" value="2"/>
</dbReference>
<dbReference type="InterPro" id="IPR013783">
    <property type="entry name" value="Ig-like_fold"/>
</dbReference>
<proteinExistence type="predicted"/>
<dbReference type="PANTHER" id="PTHR23037">
    <property type="entry name" value="CYTOKINE RECEPTOR"/>
    <property type="match status" value="1"/>
</dbReference>
<evidence type="ECO:0000256" key="4">
    <source>
        <dbReference type="ARBA" id="ARBA00022989"/>
    </source>
</evidence>
<evidence type="ECO:0000256" key="8">
    <source>
        <dbReference type="ARBA" id="ARBA00023180"/>
    </source>
</evidence>
<dbReference type="RefSeq" id="XP_015281956.1">
    <property type="nucleotide sequence ID" value="XM_015426470.1"/>
</dbReference>
<dbReference type="SUPFAM" id="SSF49265">
    <property type="entry name" value="Fibronectin type III"/>
    <property type="match status" value="4"/>
</dbReference>
<sequence>MSFISGLLTLSFILHINEAKQTQLMESLQCVNDYKSFVSCTWSESQDVQKFIKMNLFYKSKRNDWKWNCYRNQSFFSALEEDNYTFRPDRKLEVQLNVSLFDNVQLPPPRELDISLTEEGLDEALDYEVIYKREWEPWERSTSVFVSNVSRWLFHHDDLVPGSTYVARVRSKPHQDNHLSGGYSEWSSAVNWTAPEGDEAQPKNLRCLFNGLDRLNCSWEVRRELTRSVSFALFYKISPESVEMQCSPVEQKELLDTPHVLQSCEIRVTNPKRLSQYLITVRPKEEEKTIAPVSNIKVEPPYELSVAKLNNQLYKLRWEYIKPMFPRMYQVLYWEADKVPEKNHLQNISEDDSQFTFQSLEPGTHYKAKMRAKAHAGAYDGPWSEWSKECEWFTESELPVWSFALAVPAFIILATVGLWCSKRYLLSSELYQKKTDTVLLPEAQAPAIPSNTSQNVFGEYVMTLPGTLESMPKERCALSTKDPGQNKGILVFNPDGKSPIFLSQVGDYCFFPNTKPVTKTREGYMGPQLAEDSHSLTKQPRENKIVENEPQTVTHICQV</sequence>
<keyword evidence="5" id="KW-0472">Membrane</keyword>
<keyword evidence="8" id="KW-0325">Glycoprotein</keyword>
<dbReference type="InterPro" id="IPR048668">
    <property type="entry name" value="IL3RB_N"/>
</dbReference>